<feature type="compositionally biased region" description="Low complexity" evidence="1">
    <location>
        <begin position="109"/>
        <end position="125"/>
    </location>
</feature>
<dbReference type="Proteomes" id="UP001528673">
    <property type="component" value="Unassembled WGS sequence"/>
</dbReference>
<dbReference type="EMBL" id="JAQSIP010000015">
    <property type="protein sequence ID" value="MDD0841061.1"/>
    <property type="molecule type" value="Genomic_DNA"/>
</dbReference>
<feature type="compositionally biased region" description="Low complexity" evidence="1">
    <location>
        <begin position="90"/>
        <end position="99"/>
    </location>
</feature>
<protein>
    <submittedName>
        <fullName evidence="2">DUF3108 domain-containing protein</fullName>
    </submittedName>
</protein>
<gene>
    <name evidence="2" type="ORF">PSQ40_20960</name>
</gene>
<evidence type="ECO:0000256" key="1">
    <source>
        <dbReference type="SAM" id="MobiDB-lite"/>
    </source>
</evidence>
<feature type="compositionally biased region" description="Low complexity" evidence="1">
    <location>
        <begin position="69"/>
        <end position="82"/>
    </location>
</feature>
<dbReference type="InterPro" id="IPR021457">
    <property type="entry name" value="DUF3108"/>
</dbReference>
<sequence length="383" mass="40295">MPAALAPPPPARVGPSRPVMLGLVAAVLGVHTLLLWGGDALFGITDAHRPPLNPATGAVFNTRRIDAPAPQAQAPRAASNAPPQRPPRPRAQAASRPRPVDTPGPDGGPPALQEAALAAPALTAGTDSEAPAQAPEGPSQDAAAPFVTGPMGSAPPQVTDTSPPTEARPAAIKVPPPIRLSYEVSAEVKRLPYQANGEMRWSHDGQQYEAQASIRLFLIGGRSQTSQGSLTPSGLAPRRFGDKVRNEQAAHFNAEQGKVTFSANTPDAVLLPGMQDRLSVFMQLASLVAADPAQYPPGTRISLPTVGPRDAETWVFNVDGPESLRLSQGPMDTLKLTRAPRAEFDTRVELWLAPGIHYLPARIRITQANGDYVDQQLSGVSAP</sequence>
<comment type="caution">
    <text evidence="2">The sequence shown here is derived from an EMBL/GenBank/DDBJ whole genome shotgun (WGS) entry which is preliminary data.</text>
</comment>
<reference evidence="2 3" key="1">
    <citation type="submission" date="2023-02" db="EMBL/GenBank/DDBJ databases">
        <title>Bacterial whole genomic sequence of Curvibacter sp. HBC61.</title>
        <authorList>
            <person name="Le V."/>
            <person name="Ko S.-R."/>
            <person name="Ahn C.-Y."/>
            <person name="Oh H.-M."/>
        </authorList>
    </citation>
    <scope>NUCLEOTIDE SEQUENCE [LARGE SCALE GENOMIC DNA]</scope>
    <source>
        <strain evidence="2 3">HBC61</strain>
    </source>
</reference>
<feature type="region of interest" description="Disordered" evidence="1">
    <location>
        <begin position="69"/>
        <end position="170"/>
    </location>
</feature>
<evidence type="ECO:0000313" key="2">
    <source>
        <dbReference type="EMBL" id="MDD0841061.1"/>
    </source>
</evidence>
<keyword evidence="3" id="KW-1185">Reference proteome</keyword>
<dbReference type="RefSeq" id="WP_273953846.1">
    <property type="nucleotide sequence ID" value="NZ_JAQSIP010000015.1"/>
</dbReference>
<organism evidence="2 3">
    <name type="scientific">Curvibacter cyanobacteriorum</name>
    <dbReference type="NCBI Taxonomy" id="3026422"/>
    <lineage>
        <taxon>Bacteria</taxon>
        <taxon>Pseudomonadati</taxon>
        <taxon>Pseudomonadota</taxon>
        <taxon>Betaproteobacteria</taxon>
        <taxon>Burkholderiales</taxon>
        <taxon>Comamonadaceae</taxon>
        <taxon>Curvibacter</taxon>
    </lineage>
</organism>
<accession>A0ABT5N5W6</accession>
<name>A0ABT5N5W6_9BURK</name>
<evidence type="ECO:0000313" key="3">
    <source>
        <dbReference type="Proteomes" id="UP001528673"/>
    </source>
</evidence>
<dbReference type="Pfam" id="PF11306">
    <property type="entry name" value="DUF3108"/>
    <property type="match status" value="1"/>
</dbReference>
<proteinExistence type="predicted"/>